<proteinExistence type="inferred from homology"/>
<gene>
    <name evidence="4" type="ORF">GCM10008106_36210</name>
</gene>
<dbReference type="EMBL" id="BMYF01000030">
    <property type="protein sequence ID" value="GHB52287.1"/>
    <property type="molecule type" value="Genomic_DNA"/>
</dbReference>
<organism evidence="4 5">
    <name type="scientific">Mongoliitalea lutea</name>
    <dbReference type="NCBI Taxonomy" id="849756"/>
    <lineage>
        <taxon>Bacteria</taxon>
        <taxon>Pseudomonadati</taxon>
        <taxon>Bacteroidota</taxon>
        <taxon>Cytophagia</taxon>
        <taxon>Cytophagales</taxon>
        <taxon>Cyclobacteriaceae</taxon>
        <taxon>Mongoliitalea</taxon>
    </lineage>
</organism>
<dbReference type="Proteomes" id="UP000642809">
    <property type="component" value="Unassembled WGS sequence"/>
</dbReference>
<dbReference type="Pfam" id="PF02812">
    <property type="entry name" value="ELFV_dehydrog_N"/>
    <property type="match status" value="1"/>
</dbReference>
<sequence length="408" mass="44924">MKDLLKKFENKQPEIVFEWSDSETEAEGWVVINSLRGGAAGGGTRMRKGLDKREVESLAKTMEVKFTVSGPAIGGAKSGINFDPNDPRKDEVLKRWYKAVMPLLKNYYGTGGDLNVDEIHEVIPITESYGLWHPQEGIVNGHFNATEPQKIRKIGQLRQGVSKVLEDPQFTPNGPKKYTVADMITGYGVAEAVKHYYDIWGGQLSGKRAIIQGWGNVGAAAACFLAVEGVKIVGIIDRVGGLVKEDGFSLDEIRELFIQRKGNTLVADNLIPFDEINEKIWSLPAEIFIPAAASRLITRAQAETMVETGLEVISCGANVPFADPEIFFGPTGVWTDEKIAVIPDFIANCGMARVFAYLMSDDAELTDQAIFEDVSSTIKKAMQRTFDTNPSKTRIAQTSFEIALKELI</sequence>
<evidence type="ECO:0000313" key="4">
    <source>
        <dbReference type="EMBL" id="GHB52287.1"/>
    </source>
</evidence>
<dbReference type="InterPro" id="IPR046346">
    <property type="entry name" value="Aminoacid_DH-like_N_sf"/>
</dbReference>
<dbReference type="PANTHER" id="PTHR11606">
    <property type="entry name" value="GLUTAMATE DEHYDROGENASE"/>
    <property type="match status" value="1"/>
</dbReference>
<reference evidence="4" key="1">
    <citation type="journal article" date="2014" name="Int. J. Syst. Evol. Microbiol.">
        <title>Complete genome sequence of Corynebacterium casei LMG S-19264T (=DSM 44701T), isolated from a smear-ripened cheese.</title>
        <authorList>
            <consortium name="US DOE Joint Genome Institute (JGI-PGF)"/>
            <person name="Walter F."/>
            <person name="Albersmeier A."/>
            <person name="Kalinowski J."/>
            <person name="Ruckert C."/>
        </authorList>
    </citation>
    <scope>NUCLEOTIDE SEQUENCE</scope>
    <source>
        <strain evidence="4">KCTC 23224</strain>
    </source>
</reference>
<dbReference type="PANTHER" id="PTHR11606:SF13">
    <property type="entry name" value="GLUTAMATE DEHYDROGENASE 1, MITOCHONDRIAL"/>
    <property type="match status" value="1"/>
</dbReference>
<name>A0A8J3G7D0_9BACT</name>
<reference evidence="4" key="2">
    <citation type="submission" date="2020-09" db="EMBL/GenBank/DDBJ databases">
        <authorList>
            <person name="Sun Q."/>
            <person name="Kim S."/>
        </authorList>
    </citation>
    <scope>NUCLEOTIDE SEQUENCE</scope>
    <source>
        <strain evidence="4">KCTC 23224</strain>
    </source>
</reference>
<keyword evidence="2" id="KW-0560">Oxidoreductase</keyword>
<keyword evidence="5" id="KW-1185">Reference proteome</keyword>
<dbReference type="SUPFAM" id="SSF51735">
    <property type="entry name" value="NAD(P)-binding Rossmann-fold domains"/>
    <property type="match status" value="1"/>
</dbReference>
<evidence type="ECO:0000313" key="5">
    <source>
        <dbReference type="Proteomes" id="UP000642809"/>
    </source>
</evidence>
<dbReference type="SMART" id="SM00839">
    <property type="entry name" value="ELFV_dehydrog"/>
    <property type="match status" value="1"/>
</dbReference>
<comment type="caution">
    <text evidence="4">The sequence shown here is derived from an EMBL/GenBank/DDBJ whole genome shotgun (WGS) entry which is preliminary data.</text>
</comment>
<dbReference type="AlphaFoldDB" id="A0A8J3G7D0"/>
<evidence type="ECO:0000256" key="1">
    <source>
        <dbReference type="ARBA" id="ARBA00006382"/>
    </source>
</evidence>
<dbReference type="Gene3D" id="3.40.50.10860">
    <property type="entry name" value="Leucine Dehydrogenase, chain A, domain 1"/>
    <property type="match status" value="1"/>
</dbReference>
<feature type="domain" description="Glutamate/phenylalanine/leucine/valine/L-tryptophan dehydrogenase C-terminal" evidence="3">
    <location>
        <begin position="181"/>
        <end position="407"/>
    </location>
</feature>
<evidence type="ECO:0000256" key="2">
    <source>
        <dbReference type="ARBA" id="ARBA00023002"/>
    </source>
</evidence>
<dbReference type="GO" id="GO:0006538">
    <property type="term" value="P:L-glutamate catabolic process"/>
    <property type="evidence" value="ECO:0007669"/>
    <property type="project" value="TreeGrafter"/>
</dbReference>
<dbReference type="RefSeq" id="WP_189586304.1">
    <property type="nucleotide sequence ID" value="NZ_BMYF01000030.1"/>
</dbReference>
<accession>A0A8J3G7D0</accession>
<dbReference type="InterPro" id="IPR036291">
    <property type="entry name" value="NAD(P)-bd_dom_sf"/>
</dbReference>
<dbReference type="InterPro" id="IPR006097">
    <property type="entry name" value="Glu/Leu/Phe/Val/Trp_DH_dimer"/>
</dbReference>
<comment type="similarity">
    <text evidence="1">Belongs to the Glu/Leu/Phe/Val dehydrogenases family.</text>
</comment>
<evidence type="ECO:0000259" key="3">
    <source>
        <dbReference type="SMART" id="SM00839"/>
    </source>
</evidence>
<dbReference type="GO" id="GO:0004352">
    <property type="term" value="F:glutamate dehydrogenase (NAD+) activity"/>
    <property type="evidence" value="ECO:0007669"/>
    <property type="project" value="TreeGrafter"/>
</dbReference>
<dbReference type="Gene3D" id="3.40.50.720">
    <property type="entry name" value="NAD(P)-binding Rossmann-like Domain"/>
    <property type="match status" value="1"/>
</dbReference>
<dbReference type="InterPro" id="IPR006096">
    <property type="entry name" value="Glu/Leu/Phe/Val/Trp_DH_C"/>
</dbReference>
<dbReference type="SUPFAM" id="SSF53223">
    <property type="entry name" value="Aminoacid dehydrogenase-like, N-terminal domain"/>
    <property type="match status" value="1"/>
</dbReference>
<dbReference type="Pfam" id="PF00208">
    <property type="entry name" value="ELFV_dehydrog"/>
    <property type="match status" value="1"/>
</dbReference>
<protein>
    <submittedName>
        <fullName evidence="4">Amino acid dehydrogenase</fullName>
    </submittedName>
</protein>